<evidence type="ECO:0000313" key="4">
    <source>
        <dbReference type="EMBL" id="STQ09583.1"/>
    </source>
</evidence>
<reference evidence="4 5" key="1">
    <citation type="submission" date="2018-06" db="EMBL/GenBank/DDBJ databases">
        <authorList>
            <consortium name="Pathogen Informatics"/>
            <person name="Doyle S."/>
        </authorList>
    </citation>
    <scope>NUCLEOTIDE SEQUENCE [LARGE SCALE GENOMIC DNA]</scope>
    <source>
        <strain evidence="4 5">NCTC10005</strain>
    </source>
</reference>
<dbReference type="Proteomes" id="UP000255106">
    <property type="component" value="Unassembled WGS sequence"/>
</dbReference>
<evidence type="ECO:0000313" key="5">
    <source>
        <dbReference type="Proteomes" id="UP000255106"/>
    </source>
</evidence>
<evidence type="ECO:0000256" key="1">
    <source>
        <dbReference type="ARBA" id="ARBA00022475"/>
    </source>
</evidence>
<dbReference type="InterPro" id="IPR009948">
    <property type="entry name" value="Syd"/>
</dbReference>
<keyword evidence="2" id="KW-0997">Cell inner membrane</keyword>
<proteinExistence type="predicted"/>
<gene>
    <name evidence="4" type="primary">syd_1</name>
    <name evidence="4" type="ORF">NCTC10005_02296</name>
</gene>
<name>A0A377LVD5_ENTCL</name>
<keyword evidence="3" id="KW-0472">Membrane</keyword>
<evidence type="ECO:0000256" key="2">
    <source>
        <dbReference type="ARBA" id="ARBA00022519"/>
    </source>
</evidence>
<dbReference type="GO" id="GO:0009898">
    <property type="term" value="C:cytoplasmic side of plasma membrane"/>
    <property type="evidence" value="ECO:0007669"/>
    <property type="project" value="InterPro"/>
</dbReference>
<organism evidence="4 5">
    <name type="scientific">Enterobacter cloacae</name>
    <dbReference type="NCBI Taxonomy" id="550"/>
    <lineage>
        <taxon>Bacteria</taxon>
        <taxon>Pseudomonadati</taxon>
        <taxon>Pseudomonadota</taxon>
        <taxon>Gammaproteobacteria</taxon>
        <taxon>Enterobacterales</taxon>
        <taxon>Enterobacteriaceae</taxon>
        <taxon>Enterobacter</taxon>
        <taxon>Enterobacter cloacae complex</taxon>
    </lineage>
</organism>
<evidence type="ECO:0000256" key="3">
    <source>
        <dbReference type="ARBA" id="ARBA00023136"/>
    </source>
</evidence>
<dbReference type="Gene3D" id="3.40.1580.20">
    <property type="entry name" value="Syd protein"/>
    <property type="match status" value="1"/>
</dbReference>
<keyword evidence="1" id="KW-1003">Cell membrane</keyword>
<dbReference type="Pfam" id="PF07348">
    <property type="entry name" value="Syd"/>
    <property type="match status" value="1"/>
</dbReference>
<dbReference type="AlphaFoldDB" id="A0A377LVD5"/>
<accession>A0A377LVD5</accession>
<dbReference type="EMBL" id="UGJB01000004">
    <property type="protein sequence ID" value="STQ09583.1"/>
    <property type="molecule type" value="Genomic_DNA"/>
</dbReference>
<protein>
    <submittedName>
        <fullName evidence="4">SecY interacting protein Syd</fullName>
    </submittedName>
</protein>
<sequence>MTPGAPGRKVLISNGVPSPCIISSVDDYVIWQPQPWSVEENVNAVERQWTLWYNQRFTPFYTTQFAGICLPALVR</sequence>
<dbReference type="InterPro" id="IPR038228">
    <property type="entry name" value="Syd_sf"/>
</dbReference>